<dbReference type="PANTHER" id="PTHR43357:SF3">
    <property type="entry name" value="FE(3+)-TRANSPORT SYSTEM PERMEASE PROTEIN FBPB 2"/>
    <property type="match status" value="1"/>
</dbReference>
<feature type="transmembrane region" description="Helical" evidence="8">
    <location>
        <begin position="397"/>
        <end position="423"/>
    </location>
</feature>
<reference evidence="11" key="1">
    <citation type="journal article" date="2019" name="Int. J. Syst. Evol. Microbiol.">
        <title>The Global Catalogue of Microorganisms (GCM) 10K type strain sequencing project: providing services to taxonomists for standard genome sequencing and annotation.</title>
        <authorList>
            <consortium name="The Broad Institute Genomics Platform"/>
            <consortium name="The Broad Institute Genome Sequencing Center for Infectious Disease"/>
            <person name="Wu L."/>
            <person name="Ma J."/>
        </authorList>
    </citation>
    <scope>NUCLEOTIDE SEQUENCE [LARGE SCALE GENOMIC DNA]</scope>
    <source>
        <strain evidence="11">CCUG 59778</strain>
    </source>
</reference>
<dbReference type="CDD" id="cd06261">
    <property type="entry name" value="TM_PBP2"/>
    <property type="match status" value="2"/>
</dbReference>
<dbReference type="Gene3D" id="1.10.3720.10">
    <property type="entry name" value="MetI-like"/>
    <property type="match status" value="2"/>
</dbReference>
<feature type="transmembrane region" description="Helical" evidence="8">
    <location>
        <begin position="293"/>
        <end position="315"/>
    </location>
</feature>
<dbReference type="PROSITE" id="PS50928">
    <property type="entry name" value="ABC_TM1"/>
    <property type="match status" value="2"/>
</dbReference>
<evidence type="ECO:0000256" key="4">
    <source>
        <dbReference type="ARBA" id="ARBA00022519"/>
    </source>
</evidence>
<feature type="domain" description="ABC transmembrane type-1" evidence="9">
    <location>
        <begin position="329"/>
        <end position="535"/>
    </location>
</feature>
<evidence type="ECO:0000256" key="6">
    <source>
        <dbReference type="ARBA" id="ARBA00022989"/>
    </source>
</evidence>
<evidence type="ECO:0000256" key="7">
    <source>
        <dbReference type="ARBA" id="ARBA00023136"/>
    </source>
</evidence>
<evidence type="ECO:0000256" key="8">
    <source>
        <dbReference type="RuleBase" id="RU363032"/>
    </source>
</evidence>
<dbReference type="Pfam" id="PF00528">
    <property type="entry name" value="BPD_transp_1"/>
    <property type="match status" value="2"/>
</dbReference>
<evidence type="ECO:0000256" key="5">
    <source>
        <dbReference type="ARBA" id="ARBA00022692"/>
    </source>
</evidence>
<protein>
    <submittedName>
        <fullName evidence="10">ABC transporter permease</fullName>
    </submittedName>
</protein>
<keyword evidence="3" id="KW-1003">Cell membrane</keyword>
<comment type="similarity">
    <text evidence="8">Belongs to the binding-protein-dependent transport system permease family.</text>
</comment>
<feature type="transmembrane region" description="Helical" evidence="8">
    <location>
        <begin position="184"/>
        <end position="206"/>
    </location>
</feature>
<dbReference type="EMBL" id="JBHSEC010000019">
    <property type="protein sequence ID" value="MFC4411260.1"/>
    <property type="molecule type" value="Genomic_DNA"/>
</dbReference>
<dbReference type="InterPro" id="IPR000515">
    <property type="entry name" value="MetI-like"/>
</dbReference>
<keyword evidence="2 8" id="KW-0813">Transport</keyword>
<dbReference type="InterPro" id="IPR035906">
    <property type="entry name" value="MetI-like_sf"/>
</dbReference>
<feature type="transmembrane region" description="Helical" evidence="8">
    <location>
        <begin position="519"/>
        <end position="538"/>
    </location>
</feature>
<feature type="domain" description="ABC transmembrane type-1" evidence="9">
    <location>
        <begin position="53"/>
        <end position="261"/>
    </location>
</feature>
<keyword evidence="7 8" id="KW-0472">Membrane</keyword>
<keyword evidence="5 8" id="KW-0812">Transmembrane</keyword>
<dbReference type="SUPFAM" id="SSF161098">
    <property type="entry name" value="MetI-like"/>
    <property type="match status" value="2"/>
</dbReference>
<dbReference type="Proteomes" id="UP001595817">
    <property type="component" value="Unassembled WGS sequence"/>
</dbReference>
<evidence type="ECO:0000256" key="3">
    <source>
        <dbReference type="ARBA" id="ARBA00022475"/>
    </source>
</evidence>
<keyword evidence="4" id="KW-0997">Cell inner membrane</keyword>
<feature type="transmembrane region" description="Helical" evidence="8">
    <location>
        <begin position="368"/>
        <end position="391"/>
    </location>
</feature>
<dbReference type="RefSeq" id="WP_378155977.1">
    <property type="nucleotide sequence ID" value="NZ_JBHSEC010000019.1"/>
</dbReference>
<feature type="transmembrane region" description="Helical" evidence="8">
    <location>
        <begin position="241"/>
        <end position="261"/>
    </location>
</feature>
<feature type="transmembrane region" description="Helical" evidence="8">
    <location>
        <begin position="91"/>
        <end position="111"/>
    </location>
</feature>
<proteinExistence type="inferred from homology"/>
<evidence type="ECO:0000259" key="9">
    <source>
        <dbReference type="PROSITE" id="PS50928"/>
    </source>
</evidence>
<dbReference type="PANTHER" id="PTHR43357">
    <property type="entry name" value="INNER MEMBRANE ABC TRANSPORTER PERMEASE PROTEIN YDCV"/>
    <property type="match status" value="1"/>
</dbReference>
<evidence type="ECO:0000313" key="11">
    <source>
        <dbReference type="Proteomes" id="UP001595817"/>
    </source>
</evidence>
<comment type="subcellular location">
    <subcellularLocation>
        <location evidence="1">Cell inner membrane</location>
        <topology evidence="1">Multi-pass membrane protein</topology>
    </subcellularLocation>
    <subcellularLocation>
        <location evidence="8">Cell membrane</location>
        <topology evidence="8">Multi-pass membrane protein</topology>
    </subcellularLocation>
</comment>
<evidence type="ECO:0000256" key="2">
    <source>
        <dbReference type="ARBA" id="ARBA00022448"/>
    </source>
</evidence>
<sequence length="543" mass="60294">MQRRLANINIWTVTAMIIMILLLLPNLTIVTGIFSPSNENWAHMKEFVLESFITTSLILISATAVLTIIIGLSLAWIIAQYQFPLRRFLKWALILPLSIPPFIGAYTYHGIVNYTGIIQTTLRNTFGLELNPAYFDIMNMPGAIFIYTMFLYPYVYTITRIFLSQQSASLIESARMLGKGPLRIFFQVVIPISRVSIIGGASLVVLEVLNDYGVVKYYGIQTFTTGIFQAWFGLGDIETSIKLAASLMGFVIFVLIIEKLLRGKRQYSYSTTKVRPLPLIQLKGWKAFMATSYGLIILSLGFIIPVVQLIDWMLLTFGTIPTEDFLHYVKNSVTVAGISATVIIVFALIVGNFNRLVHGKVAKLLPKITILGYSIPGAVIAVAVVTAFIALDRFLAPIYGILGLGTTLVLSVSLTMLIAAYIIRFFAIGYNSIESGYDKIGTDFRDASRLLGAGITKTFFKVDVPMLKGAIISGFIVVFIDILKEIPLTLILRPFNFDTLSTKAFQYASDEKIMEASQASLVIVCISALAIIVFYKFLEKEPD</sequence>
<evidence type="ECO:0000313" key="10">
    <source>
        <dbReference type="EMBL" id="MFC4411260.1"/>
    </source>
</evidence>
<name>A0ABV8XAW2_9LACT</name>
<feature type="transmembrane region" description="Helical" evidence="8">
    <location>
        <begin position="54"/>
        <end position="79"/>
    </location>
</feature>
<feature type="transmembrane region" description="Helical" evidence="8">
    <location>
        <begin position="144"/>
        <end position="163"/>
    </location>
</feature>
<keyword evidence="11" id="KW-1185">Reference proteome</keyword>
<organism evidence="10 11">
    <name type="scientific">Chungangia koreensis</name>
    <dbReference type="NCBI Taxonomy" id="752657"/>
    <lineage>
        <taxon>Bacteria</taxon>
        <taxon>Bacillati</taxon>
        <taxon>Bacillota</taxon>
        <taxon>Bacilli</taxon>
        <taxon>Lactobacillales</taxon>
        <taxon>Chungangia</taxon>
    </lineage>
</organism>
<evidence type="ECO:0000256" key="1">
    <source>
        <dbReference type="ARBA" id="ARBA00004429"/>
    </source>
</evidence>
<feature type="transmembrane region" description="Helical" evidence="8">
    <location>
        <begin position="335"/>
        <end position="356"/>
    </location>
</feature>
<keyword evidence="6 8" id="KW-1133">Transmembrane helix</keyword>
<accession>A0ABV8XAW2</accession>
<gene>
    <name evidence="10" type="ORF">ACFOZY_12595</name>
</gene>
<comment type="caution">
    <text evidence="10">The sequence shown here is derived from an EMBL/GenBank/DDBJ whole genome shotgun (WGS) entry which is preliminary data.</text>
</comment>
<feature type="transmembrane region" description="Helical" evidence="8">
    <location>
        <begin position="12"/>
        <end position="34"/>
    </location>
</feature>
<feature type="transmembrane region" description="Helical" evidence="8">
    <location>
        <begin position="466"/>
        <end position="483"/>
    </location>
</feature>